<dbReference type="SMART" id="SM00232">
    <property type="entry name" value="JAB_MPN"/>
    <property type="match status" value="1"/>
</dbReference>
<gene>
    <name evidence="5" type="ORF">WJX81_002441</name>
</gene>
<sequence>MPLIESVVVHPLVLLSVVDHYNRVARDTRKRVIGVLLGEASKGRVDVTNSFAVPFEEDDRDPKIWFLDHSYLEQMYRMFKKVNARERVVGWYSTGPRLREADLDINDLVSNYCDTPLLVICEVQPKEMGLPTTAYYAKDEIREDGTQKSQKVFVIVPTAVGATEAEEIGVEHLLRDVKDASVSTLAAEVGTLAAGLRGLRTRLLQIQRYLELVVAGKLPVNHDIIYQLQDVFNLLPNLGVEALSRSFTVQSNDMMLAIYLASLTRSVLALHSLIDNKEQRVWREKDALAAGRKSGKPAGSQNATASEKSKGAAGQPDDAEAKRK</sequence>
<dbReference type="GO" id="GO:0048731">
    <property type="term" value="P:system development"/>
    <property type="evidence" value="ECO:0007669"/>
    <property type="project" value="UniProtKB-ARBA"/>
</dbReference>
<keyword evidence="2" id="KW-0647">Proteasome</keyword>
<accession>A0AAW1QMI1</accession>
<evidence type="ECO:0000259" key="4">
    <source>
        <dbReference type="PROSITE" id="PS50249"/>
    </source>
</evidence>
<dbReference type="EMBL" id="JALJOU010000085">
    <property type="protein sequence ID" value="KAK9822640.1"/>
    <property type="molecule type" value="Genomic_DNA"/>
</dbReference>
<reference evidence="5 6" key="1">
    <citation type="journal article" date="2024" name="Nat. Commun.">
        <title>Phylogenomics reveals the evolutionary origins of lichenization in chlorophyte algae.</title>
        <authorList>
            <person name="Puginier C."/>
            <person name="Libourel C."/>
            <person name="Otte J."/>
            <person name="Skaloud P."/>
            <person name="Haon M."/>
            <person name="Grisel S."/>
            <person name="Petersen M."/>
            <person name="Berrin J.G."/>
            <person name="Delaux P.M."/>
            <person name="Dal Grande F."/>
            <person name="Keller J."/>
        </authorList>
    </citation>
    <scope>NUCLEOTIDE SEQUENCE [LARGE SCALE GENOMIC DNA]</scope>
    <source>
        <strain evidence="5 6">SAG 245.80</strain>
    </source>
</reference>
<evidence type="ECO:0000313" key="6">
    <source>
        <dbReference type="Proteomes" id="UP001445335"/>
    </source>
</evidence>
<evidence type="ECO:0000256" key="3">
    <source>
        <dbReference type="SAM" id="MobiDB-lite"/>
    </source>
</evidence>
<feature type="domain" description="MPN" evidence="4">
    <location>
        <begin position="7"/>
        <end position="141"/>
    </location>
</feature>
<protein>
    <recommendedName>
        <fullName evidence="4">MPN domain-containing protein</fullName>
    </recommendedName>
</protein>
<dbReference type="InterPro" id="IPR037518">
    <property type="entry name" value="MPN"/>
</dbReference>
<dbReference type="PROSITE" id="PS50249">
    <property type="entry name" value="MPN"/>
    <property type="match status" value="1"/>
</dbReference>
<dbReference type="PANTHER" id="PTHR10540">
    <property type="entry name" value="EUKARYOTIC TRANSLATION INITIATION FACTOR 3 SUBUNIT F-RELATED"/>
    <property type="match status" value="1"/>
</dbReference>
<dbReference type="PANTHER" id="PTHR10540:SF7">
    <property type="entry name" value="26S PROTEASOME NON-ATPASE REGULATORY SUBUNIT 7"/>
    <property type="match status" value="1"/>
</dbReference>
<dbReference type="Pfam" id="PF13012">
    <property type="entry name" value="MitMem_reg"/>
    <property type="match status" value="1"/>
</dbReference>
<dbReference type="InterPro" id="IPR024969">
    <property type="entry name" value="EIF3F/CSN6-like_C"/>
</dbReference>
<feature type="region of interest" description="Disordered" evidence="3">
    <location>
        <begin position="285"/>
        <end position="324"/>
    </location>
</feature>
<evidence type="ECO:0000313" key="5">
    <source>
        <dbReference type="EMBL" id="KAK9822640.1"/>
    </source>
</evidence>
<dbReference type="FunFam" id="3.40.140.10:FF:000013">
    <property type="entry name" value="26S proteasome non-ATPase regulatory subunit 7"/>
    <property type="match status" value="1"/>
</dbReference>
<keyword evidence="6" id="KW-1185">Reference proteome</keyword>
<evidence type="ECO:0000256" key="2">
    <source>
        <dbReference type="ARBA" id="ARBA00022942"/>
    </source>
</evidence>
<proteinExistence type="inferred from homology"/>
<dbReference type="GO" id="GO:0005838">
    <property type="term" value="C:proteasome regulatory particle"/>
    <property type="evidence" value="ECO:0007669"/>
    <property type="project" value="InterPro"/>
</dbReference>
<dbReference type="GO" id="GO:0008237">
    <property type="term" value="F:metallopeptidase activity"/>
    <property type="evidence" value="ECO:0007669"/>
    <property type="project" value="InterPro"/>
</dbReference>
<name>A0AAW1QMI1_9CHLO</name>
<dbReference type="Gene3D" id="3.40.140.10">
    <property type="entry name" value="Cytidine Deaminase, domain 2"/>
    <property type="match status" value="1"/>
</dbReference>
<comment type="caution">
    <text evidence="5">The sequence shown here is derived from an EMBL/GenBank/DDBJ whole genome shotgun (WGS) entry which is preliminary data.</text>
</comment>
<dbReference type="InterPro" id="IPR033858">
    <property type="entry name" value="MPN_RPN7_8"/>
</dbReference>
<dbReference type="CDD" id="cd08062">
    <property type="entry name" value="MPN_RPN7_8"/>
    <property type="match status" value="1"/>
</dbReference>
<evidence type="ECO:0000256" key="1">
    <source>
        <dbReference type="ARBA" id="ARBA00008568"/>
    </source>
</evidence>
<dbReference type="AlphaFoldDB" id="A0AAW1QMI1"/>
<dbReference type="InterPro" id="IPR000555">
    <property type="entry name" value="JAMM/MPN+_dom"/>
</dbReference>
<comment type="similarity">
    <text evidence="1">Belongs to the peptidase M67A family.</text>
</comment>
<dbReference type="Pfam" id="PF01398">
    <property type="entry name" value="JAB"/>
    <property type="match status" value="1"/>
</dbReference>
<dbReference type="GO" id="GO:0043161">
    <property type="term" value="P:proteasome-mediated ubiquitin-dependent protein catabolic process"/>
    <property type="evidence" value="ECO:0007669"/>
    <property type="project" value="TreeGrafter"/>
</dbReference>
<organism evidence="5 6">
    <name type="scientific">Elliptochloris bilobata</name>
    <dbReference type="NCBI Taxonomy" id="381761"/>
    <lineage>
        <taxon>Eukaryota</taxon>
        <taxon>Viridiplantae</taxon>
        <taxon>Chlorophyta</taxon>
        <taxon>core chlorophytes</taxon>
        <taxon>Trebouxiophyceae</taxon>
        <taxon>Trebouxiophyceae incertae sedis</taxon>
        <taxon>Elliptochloris clade</taxon>
        <taxon>Elliptochloris</taxon>
    </lineage>
</organism>
<dbReference type="Proteomes" id="UP001445335">
    <property type="component" value="Unassembled WGS sequence"/>
</dbReference>